<reference evidence="7 8" key="1">
    <citation type="submission" date="2022-10" db="EMBL/GenBank/DDBJ databases">
        <title>The complete genomes of actinobacterial strains from the NBC collection.</title>
        <authorList>
            <person name="Joergensen T.S."/>
            <person name="Alvarez Arevalo M."/>
            <person name="Sterndorff E.B."/>
            <person name="Faurdal D."/>
            <person name="Vuksanovic O."/>
            <person name="Mourched A.-S."/>
            <person name="Charusanti P."/>
            <person name="Shaw S."/>
            <person name="Blin K."/>
            <person name="Weber T."/>
        </authorList>
    </citation>
    <scope>NUCLEOTIDE SEQUENCE [LARGE SCALE GENOMIC DNA]</scope>
    <source>
        <strain evidence="7 8">NBC 01752</strain>
    </source>
</reference>
<evidence type="ECO:0000313" key="7">
    <source>
        <dbReference type="EMBL" id="WSD14424.1"/>
    </source>
</evidence>
<dbReference type="PANTHER" id="PTHR30349:SF64">
    <property type="entry name" value="PROPHAGE INTEGRASE INTD-RELATED"/>
    <property type="match status" value="1"/>
</dbReference>
<dbReference type="InterPro" id="IPR050090">
    <property type="entry name" value="Tyrosine_recombinase_XerCD"/>
</dbReference>
<dbReference type="InterPro" id="IPR010998">
    <property type="entry name" value="Integrase_recombinase_N"/>
</dbReference>
<feature type="domain" description="Tyr recombinase" evidence="5">
    <location>
        <begin position="159"/>
        <end position="355"/>
    </location>
</feature>
<comment type="similarity">
    <text evidence="1">Belongs to the 'phage' integrase family.</text>
</comment>
<dbReference type="SUPFAM" id="SSF56349">
    <property type="entry name" value="DNA breaking-rejoining enzymes"/>
    <property type="match status" value="1"/>
</dbReference>
<dbReference type="PROSITE" id="PS51900">
    <property type="entry name" value="CB"/>
    <property type="match status" value="1"/>
</dbReference>
<evidence type="ECO:0000313" key="8">
    <source>
        <dbReference type="Proteomes" id="UP001340816"/>
    </source>
</evidence>
<evidence type="ECO:0000256" key="1">
    <source>
        <dbReference type="ARBA" id="ARBA00008857"/>
    </source>
</evidence>
<gene>
    <name evidence="7" type="ORF">OHB35_14870</name>
</gene>
<dbReference type="InterPro" id="IPR044068">
    <property type="entry name" value="CB"/>
</dbReference>
<proteinExistence type="inferred from homology"/>
<feature type="domain" description="Core-binding (CB)" evidence="6">
    <location>
        <begin position="58"/>
        <end position="138"/>
    </location>
</feature>
<dbReference type="RefSeq" id="WP_326759065.1">
    <property type="nucleotide sequence ID" value="NZ_CP109135.1"/>
</dbReference>
<dbReference type="InterPro" id="IPR002104">
    <property type="entry name" value="Integrase_catalytic"/>
</dbReference>
<evidence type="ECO:0000256" key="4">
    <source>
        <dbReference type="PROSITE-ProRule" id="PRU01248"/>
    </source>
</evidence>
<evidence type="ECO:0000259" key="5">
    <source>
        <dbReference type="PROSITE" id="PS51898"/>
    </source>
</evidence>
<dbReference type="Proteomes" id="UP001340816">
    <property type="component" value="Chromosome"/>
</dbReference>
<keyword evidence="8" id="KW-1185">Reference proteome</keyword>
<dbReference type="EMBL" id="CP109135">
    <property type="protein sequence ID" value="WSD14424.1"/>
    <property type="molecule type" value="Genomic_DNA"/>
</dbReference>
<dbReference type="InterPro" id="IPR013762">
    <property type="entry name" value="Integrase-like_cat_sf"/>
</dbReference>
<dbReference type="Gene3D" id="1.10.150.130">
    <property type="match status" value="1"/>
</dbReference>
<organism evidence="7 8">
    <name type="scientific">Streptomyces phaeochromogenes</name>
    <dbReference type="NCBI Taxonomy" id="1923"/>
    <lineage>
        <taxon>Bacteria</taxon>
        <taxon>Bacillati</taxon>
        <taxon>Actinomycetota</taxon>
        <taxon>Actinomycetes</taxon>
        <taxon>Kitasatosporales</taxon>
        <taxon>Streptomycetaceae</taxon>
        <taxon>Streptomyces</taxon>
        <taxon>Streptomyces phaeochromogenes group</taxon>
    </lineage>
</organism>
<keyword evidence="2 4" id="KW-0238">DNA-binding</keyword>
<evidence type="ECO:0000256" key="2">
    <source>
        <dbReference type="ARBA" id="ARBA00023125"/>
    </source>
</evidence>
<name>A0ABZ1H8G1_STRPH</name>
<evidence type="ECO:0000259" key="6">
    <source>
        <dbReference type="PROSITE" id="PS51900"/>
    </source>
</evidence>
<accession>A0ABZ1H8G1</accession>
<evidence type="ECO:0000256" key="3">
    <source>
        <dbReference type="ARBA" id="ARBA00023172"/>
    </source>
</evidence>
<dbReference type="CDD" id="cd01189">
    <property type="entry name" value="INT_ICEBs1_C_like"/>
    <property type="match status" value="1"/>
</dbReference>
<dbReference type="Pfam" id="PF00589">
    <property type="entry name" value="Phage_integrase"/>
    <property type="match status" value="1"/>
</dbReference>
<protein>
    <submittedName>
        <fullName evidence="7">Site-specific integrase</fullName>
    </submittedName>
</protein>
<dbReference type="InterPro" id="IPR011010">
    <property type="entry name" value="DNA_brk_join_enz"/>
</dbReference>
<dbReference type="Gene3D" id="1.10.443.10">
    <property type="entry name" value="Intergrase catalytic core"/>
    <property type="match status" value="1"/>
</dbReference>
<dbReference type="PROSITE" id="PS51898">
    <property type="entry name" value="TYR_RECOMBINASE"/>
    <property type="match status" value="1"/>
</dbReference>
<dbReference type="PANTHER" id="PTHR30349">
    <property type="entry name" value="PHAGE INTEGRASE-RELATED"/>
    <property type="match status" value="1"/>
</dbReference>
<sequence>MPYVRKLPSGKWQATVRNRAGERITETFPLKTQARSWGAKLEEQLARSAVRDPRAGKIKFHEWHDRWWEARVVEPQTLSGDASTIRTHVMPHWADWELREMARMDVQTWVRKLVVDGKGASAIRRAYNLLSTMMRDAVDEDLIAVSPCRRIELPPEVVKPPQWFTQAQAQAVLDRLSPPWQTMALLGFYTGLRWGELSGLHGHRIDWLRSRLFVVEVNTTSGIKEYPKSSKSRREVPIPDHVLEAMSRHMRGRDPDGVVFTTVTKGRAGRLLVDGNWRRQTWWPAVDEAKYVDQDGKLRPVPHYPPHAMRHTCASWLVQQGVSLYEVQHLLGHESYHTTQRYAHLVPDSHQAVLGAWTRLESQLIVPTPKGVAGGGPTPTFAVAK</sequence>
<keyword evidence="3" id="KW-0233">DNA recombination</keyword>